<name>G0M7P6_CAEBE</name>
<dbReference type="eggNOG" id="ENOG502TIZT">
    <property type="taxonomic scope" value="Eukaryota"/>
</dbReference>
<proteinExistence type="predicted"/>
<accession>G0M7P6</accession>
<dbReference type="HOGENOM" id="CLU_178745_0_0_1"/>
<dbReference type="InParanoid" id="G0M7P6"/>
<reference evidence="3" key="1">
    <citation type="submission" date="2011-07" db="EMBL/GenBank/DDBJ databases">
        <authorList>
            <consortium name="Caenorhabditis brenneri Sequencing and Analysis Consortium"/>
            <person name="Wilson R.K."/>
        </authorList>
    </citation>
    <scope>NUCLEOTIDE SEQUENCE [LARGE SCALE GENOMIC DNA]</scope>
    <source>
        <strain evidence="3">PB2801</strain>
    </source>
</reference>
<feature type="compositionally biased region" description="Acidic residues" evidence="1">
    <location>
        <begin position="26"/>
        <end position="36"/>
    </location>
</feature>
<feature type="region of interest" description="Disordered" evidence="1">
    <location>
        <begin position="23"/>
        <end position="70"/>
    </location>
</feature>
<dbReference type="AlphaFoldDB" id="G0M7P6"/>
<organism evidence="3">
    <name type="scientific">Caenorhabditis brenneri</name>
    <name type="common">Nematode worm</name>
    <dbReference type="NCBI Taxonomy" id="135651"/>
    <lineage>
        <taxon>Eukaryota</taxon>
        <taxon>Metazoa</taxon>
        <taxon>Ecdysozoa</taxon>
        <taxon>Nematoda</taxon>
        <taxon>Chromadorea</taxon>
        <taxon>Rhabditida</taxon>
        <taxon>Rhabditina</taxon>
        <taxon>Rhabditomorpha</taxon>
        <taxon>Rhabditoidea</taxon>
        <taxon>Rhabditidae</taxon>
        <taxon>Peloderinae</taxon>
        <taxon>Caenorhabditis</taxon>
    </lineage>
</organism>
<evidence type="ECO:0000313" key="2">
    <source>
        <dbReference type="EMBL" id="EGT30221.1"/>
    </source>
</evidence>
<protein>
    <submittedName>
        <fullName evidence="2">Uncharacterized protein</fullName>
    </submittedName>
</protein>
<dbReference type="OMA" id="EMQWERY"/>
<gene>
    <name evidence="2" type="ORF">CAEBREN_11296</name>
</gene>
<dbReference type="STRING" id="135651.G0M7P6"/>
<sequence length="81" mass="9322">MDQRIKLNLHKYKTAGMQQFNIDRLSDDDDADDYDDQSSLSSVSDDEFSESESSYQDTTGSTGPSEATTDEMQWERYVFFV</sequence>
<evidence type="ECO:0000313" key="3">
    <source>
        <dbReference type="Proteomes" id="UP000008068"/>
    </source>
</evidence>
<keyword evidence="3" id="KW-1185">Reference proteome</keyword>
<feature type="compositionally biased region" description="Polar residues" evidence="1">
    <location>
        <begin position="55"/>
        <end position="70"/>
    </location>
</feature>
<dbReference type="EMBL" id="GL379786">
    <property type="protein sequence ID" value="EGT30221.1"/>
    <property type="molecule type" value="Genomic_DNA"/>
</dbReference>
<dbReference type="Proteomes" id="UP000008068">
    <property type="component" value="Unassembled WGS sequence"/>
</dbReference>
<evidence type="ECO:0000256" key="1">
    <source>
        <dbReference type="SAM" id="MobiDB-lite"/>
    </source>
</evidence>